<dbReference type="PANTHER" id="PTHR34666:SF1">
    <property type="entry name" value="OS02G0554800 PROTEIN"/>
    <property type="match status" value="1"/>
</dbReference>
<dbReference type="PANTHER" id="PTHR34666">
    <property type="entry name" value="EXPRESSED PROTEIN"/>
    <property type="match status" value="1"/>
</dbReference>
<name>A0A4Y7KMX9_PAPSO</name>
<evidence type="ECO:0000313" key="2">
    <source>
        <dbReference type="EMBL" id="RZC73521.1"/>
    </source>
</evidence>
<dbReference type="Gramene" id="RZC73521">
    <property type="protein sequence ID" value="RZC73521"/>
    <property type="gene ID" value="C5167_049002"/>
</dbReference>
<sequence>MVSDDFSFPTIIEPVPNFVTSTSLWRVPSVAFMASSTDGDDKEESRDADSIFCRKEENFQSEPRDQDSSTFINQENSQGHNSEGSKDSSTLLKEENSQGNNSKRIEDPSTSLVFAVDNSSSKSMDTEEKMDMLWEDFNEVELRSVSSLHNKKDQIGKVLFDSSYKSYEGKVKLFCVQGRSNSLRETTTVLAPRRPASAFLVLKVLKKLFLLQTSHYPKSNRSIDLY</sequence>
<accession>A0A4Y7KMX9</accession>
<dbReference type="EMBL" id="CM010722">
    <property type="protein sequence ID" value="RZC73521.1"/>
    <property type="molecule type" value="Genomic_DNA"/>
</dbReference>
<feature type="compositionally biased region" description="Polar residues" evidence="1">
    <location>
        <begin position="68"/>
        <end position="110"/>
    </location>
</feature>
<evidence type="ECO:0000313" key="3">
    <source>
        <dbReference type="Proteomes" id="UP000316621"/>
    </source>
</evidence>
<reference evidence="2 3" key="1">
    <citation type="journal article" date="2018" name="Science">
        <title>The opium poppy genome and morphinan production.</title>
        <authorList>
            <person name="Guo L."/>
            <person name="Winzer T."/>
            <person name="Yang X."/>
            <person name="Li Y."/>
            <person name="Ning Z."/>
            <person name="He Z."/>
            <person name="Teodor R."/>
            <person name="Lu Y."/>
            <person name="Bowser T.A."/>
            <person name="Graham I.A."/>
            <person name="Ye K."/>
        </authorList>
    </citation>
    <scope>NUCLEOTIDE SEQUENCE [LARGE SCALE GENOMIC DNA]</scope>
    <source>
        <strain evidence="3">cv. HN1</strain>
        <tissue evidence="2">Leaves</tissue>
    </source>
</reference>
<evidence type="ECO:0000256" key="1">
    <source>
        <dbReference type="SAM" id="MobiDB-lite"/>
    </source>
</evidence>
<protein>
    <submittedName>
        <fullName evidence="2">Uncharacterized protein</fullName>
    </submittedName>
</protein>
<dbReference type="AlphaFoldDB" id="A0A4Y7KMX9"/>
<feature type="region of interest" description="Disordered" evidence="1">
    <location>
        <begin position="34"/>
        <end position="110"/>
    </location>
</feature>
<feature type="compositionally biased region" description="Basic and acidic residues" evidence="1">
    <location>
        <begin position="43"/>
        <end position="67"/>
    </location>
</feature>
<proteinExistence type="predicted"/>
<organism evidence="2 3">
    <name type="scientific">Papaver somniferum</name>
    <name type="common">Opium poppy</name>
    <dbReference type="NCBI Taxonomy" id="3469"/>
    <lineage>
        <taxon>Eukaryota</taxon>
        <taxon>Viridiplantae</taxon>
        <taxon>Streptophyta</taxon>
        <taxon>Embryophyta</taxon>
        <taxon>Tracheophyta</taxon>
        <taxon>Spermatophyta</taxon>
        <taxon>Magnoliopsida</taxon>
        <taxon>Ranunculales</taxon>
        <taxon>Papaveraceae</taxon>
        <taxon>Papaveroideae</taxon>
        <taxon>Papaver</taxon>
    </lineage>
</organism>
<keyword evidence="3" id="KW-1185">Reference proteome</keyword>
<dbReference type="Proteomes" id="UP000316621">
    <property type="component" value="Chromosome 8"/>
</dbReference>
<dbReference type="OMA" id="RINDTCA"/>
<gene>
    <name evidence="2" type="ORF">C5167_049002</name>
</gene>